<dbReference type="EMBL" id="AAZO01002765">
    <property type="status" value="NOT_ANNOTATED_CDS"/>
    <property type="molecule type" value="Genomic_DNA"/>
</dbReference>
<keyword evidence="3" id="KW-0406">Ion transport</keyword>
<evidence type="ECO:0000259" key="2">
    <source>
        <dbReference type="PROSITE" id="PS50042"/>
    </source>
</evidence>
<feature type="transmembrane region" description="Helical" evidence="1">
    <location>
        <begin position="1166"/>
        <end position="1186"/>
    </location>
</feature>
<dbReference type="InterPro" id="IPR014710">
    <property type="entry name" value="RmlC-like_jellyroll"/>
</dbReference>
<dbReference type="InterPro" id="IPR000595">
    <property type="entry name" value="cNMP-bd_dom"/>
</dbReference>
<reference evidence="3" key="2">
    <citation type="submission" date="2007-04" db="EMBL/GenBank/DDBJ databases">
        <title>The genome of the human body louse.</title>
        <authorList>
            <consortium name="The Human Body Louse Genome Consortium"/>
            <person name="Kirkness E."/>
            <person name="Walenz B."/>
            <person name="Hass B."/>
            <person name="Bruggner R."/>
            <person name="Strausberg R."/>
        </authorList>
    </citation>
    <scope>NUCLEOTIDE SEQUENCE</scope>
    <source>
        <strain evidence="3">USDA</strain>
    </source>
</reference>
<dbReference type="Gene3D" id="2.60.120.10">
    <property type="entry name" value="Jelly Rolls"/>
    <property type="match status" value="4"/>
</dbReference>
<feature type="transmembrane region" description="Helical" evidence="1">
    <location>
        <begin position="1207"/>
        <end position="1227"/>
    </location>
</feature>
<feature type="domain" description="Cyclic nucleotide-binding" evidence="2">
    <location>
        <begin position="1871"/>
        <end position="1965"/>
    </location>
</feature>
<evidence type="ECO:0000256" key="1">
    <source>
        <dbReference type="SAM" id="Phobius"/>
    </source>
</evidence>
<feature type="transmembrane region" description="Helical" evidence="1">
    <location>
        <begin position="29"/>
        <end position="54"/>
    </location>
</feature>
<dbReference type="SMART" id="SM00100">
    <property type="entry name" value="cNMP"/>
    <property type="match status" value="3"/>
</dbReference>
<gene>
    <name evidence="4" type="primary">8230409</name>
    <name evidence="3" type="ORF">Phum_PHUM238300</name>
</gene>
<feature type="transmembrane region" description="Helical" evidence="1">
    <location>
        <begin position="1657"/>
        <end position="1677"/>
    </location>
</feature>
<evidence type="ECO:0000313" key="3">
    <source>
        <dbReference type="EMBL" id="EEB13395.1"/>
    </source>
</evidence>
<dbReference type="HOGENOM" id="CLU_233427_0_0_1"/>
<dbReference type="EMBL" id="DS235219">
    <property type="protein sequence ID" value="EEB13395.1"/>
    <property type="molecule type" value="Genomic_DNA"/>
</dbReference>
<dbReference type="EnsemblMetazoa" id="PHUM238300-RA">
    <property type="protein sequence ID" value="PHUM238300-PA"/>
    <property type="gene ID" value="PHUM238300"/>
</dbReference>
<keyword evidence="1" id="KW-1133">Transmembrane helix</keyword>
<reference evidence="4" key="3">
    <citation type="submission" date="2021-02" db="UniProtKB">
        <authorList>
            <consortium name="EnsemblMetazoa"/>
        </authorList>
    </citation>
    <scope>IDENTIFICATION</scope>
    <source>
        <strain evidence="4">USDA</strain>
    </source>
</reference>
<feature type="transmembrane region" description="Helical" evidence="1">
    <location>
        <begin position="702"/>
        <end position="721"/>
    </location>
</feature>
<dbReference type="VEuPathDB" id="VectorBase:PHUM238300"/>
<dbReference type="GeneID" id="8230409"/>
<dbReference type="RefSeq" id="XP_002426133.1">
    <property type="nucleotide sequence ID" value="XM_002426088.1"/>
</dbReference>
<feature type="transmembrane region" description="Helical" evidence="1">
    <location>
        <begin position="1785"/>
        <end position="1807"/>
    </location>
</feature>
<dbReference type="OrthoDB" id="415460at2759"/>
<feature type="transmembrane region" description="Helical" evidence="1">
    <location>
        <begin position="97"/>
        <end position="118"/>
    </location>
</feature>
<keyword evidence="3" id="KW-0813">Transport</keyword>
<evidence type="ECO:0000313" key="4">
    <source>
        <dbReference type="EnsemblMetazoa" id="PHUM238300-PA"/>
    </source>
</evidence>
<dbReference type="KEGG" id="phu:Phum_PHUM238300"/>
<feature type="domain" description="Cyclic nucleotide-binding" evidence="2">
    <location>
        <begin position="1395"/>
        <end position="1458"/>
    </location>
</feature>
<reference evidence="3" key="1">
    <citation type="submission" date="2007-04" db="EMBL/GenBank/DDBJ databases">
        <title>Annotation of Pediculus humanus corporis strain USDA.</title>
        <authorList>
            <person name="Kirkness E."/>
            <person name="Hannick L."/>
            <person name="Hass B."/>
            <person name="Bruggner R."/>
            <person name="Lawson D."/>
            <person name="Bidwell S."/>
            <person name="Joardar V."/>
            <person name="Caler E."/>
            <person name="Walenz B."/>
            <person name="Inman J."/>
            <person name="Schobel S."/>
            <person name="Galinsky K."/>
            <person name="Amedeo P."/>
            <person name="Strausberg R."/>
        </authorList>
    </citation>
    <scope>NUCLEOTIDE SEQUENCE</scope>
    <source>
        <strain evidence="3">USDA</strain>
    </source>
</reference>
<dbReference type="SUPFAM" id="SSF51206">
    <property type="entry name" value="cAMP-binding domain-like"/>
    <property type="match status" value="4"/>
</dbReference>
<dbReference type="InParanoid" id="E0VJ39"/>
<accession>E0VJ39</accession>
<feature type="transmembrane region" description="Helical" evidence="1">
    <location>
        <begin position="784"/>
        <end position="815"/>
    </location>
</feature>
<protein>
    <submittedName>
        <fullName evidence="3">Voltage and ligand gated potassium channel, putative</fullName>
    </submittedName>
</protein>
<dbReference type="PROSITE" id="PS50042">
    <property type="entry name" value="CNMP_BINDING_3"/>
    <property type="match status" value="4"/>
</dbReference>
<feature type="domain" description="Cyclic nucleotide-binding" evidence="2">
    <location>
        <begin position="883"/>
        <end position="989"/>
    </location>
</feature>
<sequence length="1994" mass="234496">MDLARINELGLEDYSKWKSIVLVISFSKWWIMIITFQCYLVFLICISQLGFHFYKTELAVLRYIFDAFYFLDVVFILSYRRNIQYRKIKFTAPRNWFFIFLDFLSIIPAELFYSFYYVTNNENDDLERILFQNRTLRIYRIFYFESLVEKTITKYHNYILYMIFLFVTKVILVSQIICCLWVNMKNSLKCDLSSYTCLLWHMLEVQSIVIHNSSLKYGSMTSTWEIVLAALAMFFGLVLIYAYFYPFIFLVSIQLNYARALYYDKYKRLVQVLDNMIKNQSVKEKIIQNFLDSWKNTTNVHQLFENVPLALKKEIFTDIFWDAFSHSDLLRSISRSCKRTLSLVVTKVNYHTGEQIYVKGQNREKMLFLIQGMVQIMAEENEKSPLLSFSSGTVFGESSLFLCTKSSAIIKCMTYCEFQILTMQNLAKVFIDYPKDKILVFKKLKERLKMAKYTQWRKTTFGFDDSREAYNIQSNVEDCVKWIKTQWVAISEGHIRHKLTMKAIEEGQRIPSFHRTLLQPEIKIEFISNYLELFVLSNAFEEKRDAVCLRTNFPWSIDPTASFLRSWNTLIKFVSFFPMIVYPFSTAWLDEYPILVYKLSFVVTTIFLVDVVLKLLTAKKTKHNIITQFRSVLLQKLREPTFYLDILAAFPYQIFIILKYNELKSYEVGLFLYPAILKFHVFVTVKIPLGSYMVFMNFLKNFIIYLVCVYFFAAGLHIYYYSLEVRNGPKENWITRYLSGKGRKNVRVQLVSFINVLLNALGITDLYVYCEKTMELVSESTQKYVFFLIIAYFLGNFFGCFIIKIFSFGTFIVLLKRIRAFIESIRFSADVEKQLLKNFKFQWDYEHADNFSSESPILKFSSFDIKKNIFLESIYHTLKICKMFQLESNDLLMAVMKKCSFVGVPAGSIIVTYGDISHTLSIVHRGTCQVNSFLIKDTTAGLGWPMAVGPGYEFPVLSTLCGTPVPVGVITITDCELIMIHVNDLVNIFIHFDMLKDVTEALIENNFVEKLQNVKPGLIGVKENLFKKVFLTKDRKESLWSKKLWSIYFFFDRGNRYNSLKFFEKWELFFGIYVILLNIFWPSCFGILAYASHVLLPMLVASQIVIVLNILFYIWTPYYNDNGILVYHPFYTLKHYLNTALTVDLLCFFPFYSIVRYGISDSMEKLPYWTVLFSLFQYYLKFIHVIGFFGRDSLTLYDKYFVHMAKIILFFFITLNIHINFCMFYFAEWIYESPYRIVDFEVVPDFEEYYDNATFRPNGSLHEYYIYICYWTISSLNANNLNLEIFREFQLKMSFVLSLIGAIFSYYVYCTMVADCFFTFLGEIIFQEKITSLVKFLEFENADDKVIERVLSYYNYVWSKSRGENLKKTFEQFPSYLHDQLVYPLYRSTLIKCNIFSNANEGFYKILANHLSCVYYSRGSVIIFQNEVQSHLYFLHKGKCFVYDWFLILTDGSLIGDLNHTGVMRNKIYALTHTELLKISSNDFFSILNNFDTIETQYLKVIQSLENFFNSGVVKNKYQAHPVDSRDVLHAFGLESKVFGFEDESYFEETNKVTIVIRKSLKFRSDEKKRLFIIYPGTWKIKILLTFVQIIAFLSISAVPFFGIFGCLTNEAFSVIAILDLCWLLCIICNFFVGYMDKVKGDVITDLKFIALKYMKRGDGFFIDLLALIPFEILYILTFKNLRDVNSKVVSWLRIFRLFRSIHLFGDIRNESKKLKANHLLIYLHLLLYLLVCLIFLSAFIVIITPYPDDHVVRNPFSLNIRQIGVFLSACEDILDFFSSTGVSILYPSTNIHIFFMIIFGMLVPYLKGILISQDNETSPSIIKSVVDYKLNLLDFGRSENMPLFLEKCPLSLKIIIMKDLYFKHLLKFPLFENINTIFLEQLLATMKREIFFSGQAIVEQFDVDHRMYFIHKGEVYVIKEQDYMETVIGIRKSGEYFGESSGLWFSIPHEFTYRARTLVEVLVLCSDDWMDLRRCFPKTSAEILSKAQSLGLI</sequence>
<dbReference type="PANTHER" id="PTHR10217">
    <property type="entry name" value="VOLTAGE AND LIGAND GATED POTASSIUM CHANNEL"/>
    <property type="match status" value="1"/>
</dbReference>
<dbReference type="CDD" id="cd00038">
    <property type="entry name" value="CAP_ED"/>
    <property type="match status" value="4"/>
</dbReference>
<dbReference type="InterPro" id="IPR050818">
    <property type="entry name" value="KCNH_animal-type"/>
</dbReference>
<dbReference type="GO" id="GO:0005249">
    <property type="term" value="F:voltage-gated potassium channel activity"/>
    <property type="evidence" value="ECO:0007669"/>
    <property type="project" value="TreeGrafter"/>
</dbReference>
<dbReference type="PANTHER" id="PTHR10217:SF548">
    <property type="entry name" value="GH12235P"/>
    <property type="match status" value="1"/>
</dbReference>
<dbReference type="Proteomes" id="UP000009046">
    <property type="component" value="Unassembled WGS sequence"/>
</dbReference>
<feature type="transmembrane region" description="Helical" evidence="1">
    <location>
        <begin position="1612"/>
        <end position="1636"/>
    </location>
</feature>
<dbReference type="Gene3D" id="1.10.287.70">
    <property type="match status" value="1"/>
</dbReference>
<organism>
    <name type="scientific">Pediculus humanus subsp. corporis</name>
    <name type="common">Body louse</name>
    <dbReference type="NCBI Taxonomy" id="121224"/>
    <lineage>
        <taxon>Eukaryota</taxon>
        <taxon>Metazoa</taxon>
        <taxon>Ecdysozoa</taxon>
        <taxon>Arthropoda</taxon>
        <taxon>Hexapoda</taxon>
        <taxon>Insecta</taxon>
        <taxon>Pterygota</taxon>
        <taxon>Neoptera</taxon>
        <taxon>Paraneoptera</taxon>
        <taxon>Psocodea</taxon>
        <taxon>Troctomorpha</taxon>
        <taxon>Phthiraptera</taxon>
        <taxon>Anoplura</taxon>
        <taxon>Pediculidae</taxon>
        <taxon>Pediculus</taxon>
    </lineage>
</organism>
<feature type="transmembrane region" description="Helical" evidence="1">
    <location>
        <begin position="1136"/>
        <end position="1154"/>
    </location>
</feature>
<feature type="transmembrane region" description="Helical" evidence="1">
    <location>
        <begin position="226"/>
        <end position="251"/>
    </location>
</feature>
<keyword evidence="3" id="KW-0407">Ion channel</keyword>
<feature type="transmembrane region" description="Helical" evidence="1">
    <location>
        <begin position="595"/>
        <end position="616"/>
    </location>
</feature>
<evidence type="ECO:0000313" key="5">
    <source>
        <dbReference type="Proteomes" id="UP000009046"/>
    </source>
</evidence>
<feature type="transmembrane region" description="Helical" evidence="1">
    <location>
        <begin position="1295"/>
        <end position="1321"/>
    </location>
</feature>
<feature type="transmembrane region" description="Helical" evidence="1">
    <location>
        <begin position="60"/>
        <end position="77"/>
    </location>
</feature>
<dbReference type="Gene3D" id="1.10.287.630">
    <property type="entry name" value="Helix hairpin bin"/>
    <property type="match status" value="1"/>
</dbReference>
<dbReference type="eggNOG" id="KOG0498">
    <property type="taxonomic scope" value="Eukaryota"/>
</dbReference>
<dbReference type="OMA" id="IHNNAHH"/>
<feature type="transmembrane region" description="Helical" evidence="1">
    <location>
        <begin position="1094"/>
        <end position="1115"/>
    </location>
</feature>
<keyword evidence="1" id="KW-0472">Membrane</keyword>
<name>E0VJ39_PEDHC</name>
<feature type="transmembrane region" description="Helical" evidence="1">
    <location>
        <begin position="670"/>
        <end position="695"/>
    </location>
</feature>
<feature type="transmembrane region" description="Helical" evidence="1">
    <location>
        <begin position="1066"/>
        <end position="1088"/>
    </location>
</feature>
<feature type="transmembrane region" description="Helical" evidence="1">
    <location>
        <begin position="1720"/>
        <end position="1744"/>
    </location>
</feature>
<dbReference type="eggNOG" id="KOG0501">
    <property type="taxonomic scope" value="Eukaryota"/>
</dbReference>
<feature type="transmembrane region" description="Helical" evidence="1">
    <location>
        <begin position="1583"/>
        <end position="1606"/>
    </location>
</feature>
<dbReference type="CTD" id="8230409"/>
<dbReference type="GO" id="GO:0005886">
    <property type="term" value="C:plasma membrane"/>
    <property type="evidence" value="ECO:0007669"/>
    <property type="project" value="TreeGrafter"/>
</dbReference>
<dbReference type="GO" id="GO:0042391">
    <property type="term" value="P:regulation of membrane potential"/>
    <property type="evidence" value="ECO:0007669"/>
    <property type="project" value="TreeGrafter"/>
</dbReference>
<dbReference type="InterPro" id="IPR018490">
    <property type="entry name" value="cNMP-bd_dom_sf"/>
</dbReference>
<feature type="transmembrane region" description="Helical" evidence="1">
    <location>
        <begin position="158"/>
        <end position="182"/>
    </location>
</feature>
<feature type="domain" description="Cyclic nucleotide-binding" evidence="2">
    <location>
        <begin position="329"/>
        <end position="430"/>
    </location>
</feature>
<proteinExistence type="predicted"/>
<keyword evidence="5" id="KW-1185">Reference proteome</keyword>
<dbReference type="Pfam" id="PF00027">
    <property type="entry name" value="cNMP_binding"/>
    <property type="match status" value="2"/>
</dbReference>
<keyword evidence="1" id="KW-0812">Transmembrane</keyword>